<sequence length="231" mass="22572">MSLLHALASRVETVRSDLPVAEVSVATGRLREATALLAATLESSAASSAAPLLASATSHLDAAAGALGRAGEELDRYLASVGVFASAASVVVSGSCPWADRVDVLTGQVGAARPAVEDLSVDLVLAASVRAALAGSAAGLRQVLVAAPPSVGWALGARAAGLLGVAEPALVRRGAADRLPALLPGLSASAGSALVSRALRLPAPSVSAHAADVAAVGVVLVSVVFGLTGRS</sequence>
<reference evidence="1 2" key="1">
    <citation type="submission" date="2018-08" db="EMBL/GenBank/DDBJ databases">
        <title>Sequencing the genomes of 1000 actinobacteria strains.</title>
        <authorList>
            <person name="Klenk H.-P."/>
        </authorList>
    </citation>
    <scope>NUCLEOTIDE SEQUENCE [LARGE SCALE GENOMIC DNA]</scope>
    <source>
        <strain evidence="1 2">DSM 44099</strain>
    </source>
</reference>
<dbReference type="EMBL" id="QUMQ01000001">
    <property type="protein sequence ID" value="REF97580.1"/>
    <property type="molecule type" value="Genomic_DNA"/>
</dbReference>
<proteinExistence type="predicted"/>
<dbReference type="Proteomes" id="UP000256913">
    <property type="component" value="Unassembled WGS sequence"/>
</dbReference>
<comment type="caution">
    <text evidence="1">The sequence shown here is derived from an EMBL/GenBank/DDBJ whole genome shotgun (WGS) entry which is preliminary data.</text>
</comment>
<organism evidence="1 2">
    <name type="scientific">Asanoa ferruginea</name>
    <dbReference type="NCBI Taxonomy" id="53367"/>
    <lineage>
        <taxon>Bacteria</taxon>
        <taxon>Bacillati</taxon>
        <taxon>Actinomycetota</taxon>
        <taxon>Actinomycetes</taxon>
        <taxon>Micromonosporales</taxon>
        <taxon>Micromonosporaceae</taxon>
        <taxon>Asanoa</taxon>
    </lineage>
</organism>
<protein>
    <submittedName>
        <fullName evidence="1">Uncharacterized protein</fullName>
    </submittedName>
</protein>
<evidence type="ECO:0000313" key="1">
    <source>
        <dbReference type="EMBL" id="REF97580.1"/>
    </source>
</evidence>
<gene>
    <name evidence="1" type="ORF">DFJ67_3584</name>
</gene>
<accession>A0A3D9ZV84</accession>
<dbReference type="RefSeq" id="WP_116069007.1">
    <property type="nucleotide sequence ID" value="NZ_BONB01000017.1"/>
</dbReference>
<keyword evidence="2" id="KW-1185">Reference proteome</keyword>
<dbReference type="AlphaFoldDB" id="A0A3D9ZV84"/>
<evidence type="ECO:0000313" key="2">
    <source>
        <dbReference type="Proteomes" id="UP000256913"/>
    </source>
</evidence>
<name>A0A3D9ZV84_9ACTN</name>